<comment type="function">
    <text evidence="8">F(1)F(0) ATP synthase produces ATP from ADP in the presence of a proton or sodium gradient. F-type ATPases consist of two structural domains, F(1) containing the extramembraneous catalytic core and F(0) containing the membrane proton channel, linked together by a central stalk and a peripheral stalk. During catalysis, ATP synthesis in the catalytic domain of F(1) is coupled via a rotary mechanism of the central stalk subunits to proton translocation.</text>
</comment>
<evidence type="ECO:0000256" key="2">
    <source>
        <dbReference type="ARBA" id="ARBA00022448"/>
    </source>
</evidence>
<dbReference type="Pfam" id="PF00213">
    <property type="entry name" value="OSCP"/>
    <property type="match status" value="1"/>
</dbReference>
<dbReference type="HAMAP" id="MF_01416">
    <property type="entry name" value="ATP_synth_delta_bact"/>
    <property type="match status" value="1"/>
</dbReference>
<evidence type="ECO:0000256" key="1">
    <source>
        <dbReference type="ARBA" id="ARBA00004370"/>
    </source>
</evidence>
<dbReference type="Proteomes" id="UP000237752">
    <property type="component" value="Unassembled WGS sequence"/>
</dbReference>
<evidence type="ECO:0000256" key="8">
    <source>
        <dbReference type="HAMAP-Rule" id="MF_01416"/>
    </source>
</evidence>
<keyword evidence="7 8" id="KW-0066">ATP synthesis</keyword>
<keyword evidence="5 8" id="KW-0472">Membrane</keyword>
<comment type="similarity">
    <text evidence="8">Belongs to the ATPase delta chain family.</text>
</comment>
<accession>A0A2T1A472</accession>
<evidence type="ECO:0000256" key="4">
    <source>
        <dbReference type="ARBA" id="ARBA00023065"/>
    </source>
</evidence>
<organism evidence="9 10">
    <name type="scientific">Antricoccus suffuscus</name>
    <dbReference type="NCBI Taxonomy" id="1629062"/>
    <lineage>
        <taxon>Bacteria</taxon>
        <taxon>Bacillati</taxon>
        <taxon>Actinomycetota</taxon>
        <taxon>Actinomycetes</taxon>
        <taxon>Geodermatophilales</taxon>
        <taxon>Antricoccaceae</taxon>
        <taxon>Antricoccus</taxon>
    </lineage>
</organism>
<keyword evidence="8" id="KW-1003">Cell membrane</keyword>
<dbReference type="NCBIfam" id="TIGR01145">
    <property type="entry name" value="ATP_synt_delta"/>
    <property type="match status" value="1"/>
</dbReference>
<keyword evidence="4 8" id="KW-0406">Ion transport</keyword>
<keyword evidence="6 8" id="KW-0139">CF(1)</keyword>
<proteinExistence type="inferred from homology"/>
<dbReference type="RefSeq" id="WP_202862361.1">
    <property type="nucleotide sequence ID" value="NZ_PVUE01000002.1"/>
</dbReference>
<dbReference type="PANTHER" id="PTHR11910">
    <property type="entry name" value="ATP SYNTHASE DELTA CHAIN"/>
    <property type="match status" value="1"/>
</dbReference>
<evidence type="ECO:0000313" key="10">
    <source>
        <dbReference type="Proteomes" id="UP000237752"/>
    </source>
</evidence>
<comment type="subcellular location">
    <subcellularLocation>
        <location evidence="8">Cell membrane</location>
        <topology evidence="8">Peripheral membrane protein</topology>
    </subcellularLocation>
    <subcellularLocation>
        <location evidence="1">Membrane</location>
    </subcellularLocation>
</comment>
<comment type="caution">
    <text evidence="9">The sequence shown here is derived from an EMBL/GenBank/DDBJ whole genome shotgun (WGS) entry which is preliminary data.</text>
</comment>
<evidence type="ECO:0000313" key="9">
    <source>
        <dbReference type="EMBL" id="PRZ43395.1"/>
    </source>
</evidence>
<dbReference type="EMBL" id="PVUE01000002">
    <property type="protein sequence ID" value="PRZ43395.1"/>
    <property type="molecule type" value="Genomic_DNA"/>
</dbReference>
<dbReference type="GO" id="GO:0046933">
    <property type="term" value="F:proton-transporting ATP synthase activity, rotational mechanism"/>
    <property type="evidence" value="ECO:0007669"/>
    <property type="project" value="UniProtKB-UniRule"/>
</dbReference>
<dbReference type="InterPro" id="IPR000711">
    <property type="entry name" value="ATPase_OSCP/dsu"/>
</dbReference>
<evidence type="ECO:0000256" key="7">
    <source>
        <dbReference type="ARBA" id="ARBA00023310"/>
    </source>
</evidence>
<keyword evidence="2 8" id="KW-0813">Transport</keyword>
<evidence type="ECO:0000256" key="3">
    <source>
        <dbReference type="ARBA" id="ARBA00022781"/>
    </source>
</evidence>
<reference evidence="9 10" key="1">
    <citation type="submission" date="2018-03" db="EMBL/GenBank/DDBJ databases">
        <title>Genomic Encyclopedia of Archaeal and Bacterial Type Strains, Phase II (KMG-II): from individual species to whole genera.</title>
        <authorList>
            <person name="Goeker M."/>
        </authorList>
    </citation>
    <scope>NUCLEOTIDE SEQUENCE [LARGE SCALE GENOMIC DNA]</scope>
    <source>
        <strain evidence="9 10">DSM 100065</strain>
    </source>
</reference>
<evidence type="ECO:0000256" key="6">
    <source>
        <dbReference type="ARBA" id="ARBA00023196"/>
    </source>
</evidence>
<gene>
    <name evidence="8" type="primary">atpH</name>
    <name evidence="9" type="ORF">CLV47_10281</name>
</gene>
<dbReference type="AlphaFoldDB" id="A0A2T1A472"/>
<keyword evidence="10" id="KW-1185">Reference proteome</keyword>
<dbReference type="PROSITE" id="PS00389">
    <property type="entry name" value="ATPASE_DELTA"/>
    <property type="match status" value="1"/>
</dbReference>
<name>A0A2T1A472_9ACTN</name>
<protein>
    <recommendedName>
        <fullName evidence="8">ATP synthase subunit delta</fullName>
    </recommendedName>
    <alternativeName>
        <fullName evidence="8">ATP synthase F(1) sector subunit delta</fullName>
    </alternativeName>
    <alternativeName>
        <fullName evidence="8">F-type ATPase subunit delta</fullName>
        <shortName evidence="8">F-ATPase subunit delta</shortName>
    </alternativeName>
</protein>
<evidence type="ECO:0000256" key="5">
    <source>
        <dbReference type="ARBA" id="ARBA00023136"/>
    </source>
</evidence>
<comment type="function">
    <text evidence="8">This protein is part of the stalk that links CF(0) to CF(1). It either transmits conformational changes from CF(0) to CF(1) or is implicated in proton conduction.</text>
</comment>
<sequence>MQPALMQATSRESLATVRVTLDRLVDTLDTQATLQLADDLFAVASLLDSEIGLRRTLGDAASPASARAELLKRLLSGKVGDNAIDVSTSAAAQPWSVPGDLVDAVVEAARQSALAGAEKEQLIDRVEDELFRFARILEANGDLEQALGDANKPVDTRVKLLDDVLVDKVSPVTKQLVTKAVSTPRGQSVFGGVESLVELAAKRRSRSVAIVTSPVPLTAEQEQRLAATLRKVYGREIAISVDVDRSVLGGLRVQVGDDLIDGTVANRLSDAQRRFAG</sequence>
<dbReference type="PRINTS" id="PR00125">
    <property type="entry name" value="ATPASEDELTA"/>
</dbReference>
<dbReference type="GO" id="GO:0005886">
    <property type="term" value="C:plasma membrane"/>
    <property type="evidence" value="ECO:0007669"/>
    <property type="project" value="UniProtKB-SubCell"/>
</dbReference>
<dbReference type="GO" id="GO:0045259">
    <property type="term" value="C:proton-transporting ATP synthase complex"/>
    <property type="evidence" value="ECO:0007669"/>
    <property type="project" value="UniProtKB-KW"/>
</dbReference>
<dbReference type="NCBIfam" id="NF009967">
    <property type="entry name" value="PRK13430.1"/>
    <property type="match status" value="1"/>
</dbReference>
<dbReference type="InterPro" id="IPR020781">
    <property type="entry name" value="ATPase_OSCP/d_CS"/>
</dbReference>
<keyword evidence="3 8" id="KW-0375">Hydrogen ion transport</keyword>